<evidence type="ECO:0000256" key="8">
    <source>
        <dbReference type="ARBA" id="ARBA00022692"/>
    </source>
</evidence>
<dbReference type="Gene3D" id="3.40.30.10">
    <property type="entry name" value="Glutaredoxin"/>
    <property type="match status" value="1"/>
</dbReference>
<keyword evidence="8" id="KW-0812">Transmembrane</keyword>
<dbReference type="FunFam" id="3.40.30.10:FF:000170">
    <property type="entry name" value="Chloride intracellular channel 3"/>
    <property type="match status" value="1"/>
</dbReference>
<dbReference type="Gene3D" id="1.20.1050.10">
    <property type="match status" value="1"/>
</dbReference>
<dbReference type="PANTHER" id="PTHR45476">
    <property type="entry name" value="CHLORIDE INTRACELLULAR CHANNEL PROTEIN 6-RELATED"/>
    <property type="match status" value="1"/>
</dbReference>
<evidence type="ECO:0000256" key="3">
    <source>
        <dbReference type="ARBA" id="ARBA00007655"/>
    </source>
</evidence>
<dbReference type="CDD" id="cd03061">
    <property type="entry name" value="GST_N_CLIC"/>
    <property type="match status" value="1"/>
</dbReference>
<keyword evidence="21" id="KW-1185">Reference proteome</keyword>
<accession>A0A8C6WIT4</accession>
<keyword evidence="14" id="KW-1015">Disulfide bond</keyword>
<dbReference type="GO" id="GO:0005254">
    <property type="term" value="F:chloride channel activity"/>
    <property type="evidence" value="ECO:0007669"/>
    <property type="project" value="UniProtKB-KW"/>
</dbReference>
<keyword evidence="9" id="KW-0851">Voltage-gated channel</keyword>
<dbReference type="InterPro" id="IPR036282">
    <property type="entry name" value="Glutathione-S-Trfase_C_sf"/>
</dbReference>
<evidence type="ECO:0000259" key="19">
    <source>
        <dbReference type="Pfam" id="PF22441"/>
    </source>
</evidence>
<protein>
    <submittedName>
        <fullName evidence="20">Chloride intracellular channel 3</fullName>
    </submittedName>
</protein>
<dbReference type="Pfam" id="PF22441">
    <property type="entry name" value="CLIC-like_N"/>
    <property type="match status" value="1"/>
</dbReference>
<evidence type="ECO:0000256" key="6">
    <source>
        <dbReference type="ARBA" id="ARBA00022490"/>
    </source>
</evidence>
<evidence type="ECO:0000313" key="21">
    <source>
        <dbReference type="Proteomes" id="UP000694523"/>
    </source>
</evidence>
<keyword evidence="7" id="KW-0597">Phosphoprotein</keyword>
<dbReference type="GO" id="GO:0005886">
    <property type="term" value="C:plasma membrane"/>
    <property type="evidence" value="ECO:0007669"/>
    <property type="project" value="UniProtKB-SubCell"/>
</dbReference>
<dbReference type="GO" id="GO:0034707">
    <property type="term" value="C:chloride channel complex"/>
    <property type="evidence" value="ECO:0007669"/>
    <property type="project" value="UniProtKB-KW"/>
</dbReference>
<evidence type="ECO:0000256" key="15">
    <source>
        <dbReference type="ARBA" id="ARBA00023173"/>
    </source>
</evidence>
<keyword evidence="15" id="KW-0869">Chloride channel</keyword>
<evidence type="ECO:0000256" key="5">
    <source>
        <dbReference type="ARBA" id="ARBA00022475"/>
    </source>
</evidence>
<keyword evidence="4" id="KW-0813">Transport</keyword>
<keyword evidence="5" id="KW-1003">Cell membrane</keyword>
<evidence type="ECO:0000256" key="1">
    <source>
        <dbReference type="ARBA" id="ARBA00004162"/>
    </source>
</evidence>
<evidence type="ECO:0000256" key="13">
    <source>
        <dbReference type="ARBA" id="ARBA00023136"/>
    </source>
</evidence>
<dbReference type="InterPro" id="IPR036249">
    <property type="entry name" value="Thioredoxin-like_sf"/>
</dbReference>
<dbReference type="SUPFAM" id="SSF47616">
    <property type="entry name" value="GST C-terminal domain-like"/>
    <property type="match status" value="1"/>
</dbReference>
<dbReference type="GO" id="GO:0016491">
    <property type="term" value="F:oxidoreductase activity"/>
    <property type="evidence" value="ECO:0007669"/>
    <property type="project" value="UniProtKB-KW"/>
</dbReference>
<evidence type="ECO:0000256" key="14">
    <source>
        <dbReference type="ARBA" id="ARBA00023157"/>
    </source>
</evidence>
<comment type="subcellular location">
    <subcellularLocation>
        <location evidence="1">Cell membrane</location>
        <topology evidence="1">Single-pass membrane protein</topology>
    </subcellularLocation>
    <subcellularLocation>
        <location evidence="2">Cytoplasm</location>
    </subcellularLocation>
</comment>
<dbReference type="InterPro" id="IPR053823">
    <property type="entry name" value="CLIC_N"/>
</dbReference>
<keyword evidence="13" id="KW-0472">Membrane</keyword>
<dbReference type="InterPro" id="IPR002946">
    <property type="entry name" value="CLIC"/>
</dbReference>
<dbReference type="Proteomes" id="UP000694523">
    <property type="component" value="Unplaced"/>
</dbReference>
<reference evidence="20" key="2">
    <citation type="submission" date="2025-09" db="UniProtKB">
        <authorList>
            <consortium name="Ensembl"/>
        </authorList>
    </citation>
    <scope>IDENTIFICATION</scope>
</reference>
<keyword evidence="12" id="KW-0406">Ion transport</keyword>
<comment type="catalytic activity">
    <reaction evidence="18">
        <text>chloride(in) = chloride(out)</text>
        <dbReference type="Rhea" id="RHEA:29823"/>
        <dbReference type="ChEBI" id="CHEBI:17996"/>
    </reaction>
</comment>
<keyword evidence="16" id="KW-0868">Chloride</keyword>
<proteinExistence type="inferred from homology"/>
<evidence type="ECO:0000256" key="10">
    <source>
        <dbReference type="ARBA" id="ARBA00022989"/>
    </source>
</evidence>
<evidence type="ECO:0000256" key="18">
    <source>
        <dbReference type="ARBA" id="ARBA00024167"/>
    </source>
</evidence>
<dbReference type="AlphaFoldDB" id="A0A8C6WIT4"/>
<comment type="similarity">
    <text evidence="3">Belongs to the chloride channel CLIC family.</text>
</comment>
<evidence type="ECO:0000256" key="2">
    <source>
        <dbReference type="ARBA" id="ARBA00004496"/>
    </source>
</evidence>
<keyword evidence="6" id="KW-0963">Cytoplasm</keyword>
<dbReference type="PRINTS" id="PR01263">
    <property type="entry name" value="INTCLCHANNEL"/>
</dbReference>
<dbReference type="SUPFAM" id="SSF52833">
    <property type="entry name" value="Thioredoxin-like"/>
    <property type="match status" value="1"/>
</dbReference>
<evidence type="ECO:0000256" key="16">
    <source>
        <dbReference type="ARBA" id="ARBA00023214"/>
    </source>
</evidence>
<evidence type="ECO:0000313" key="20">
    <source>
        <dbReference type="Ensembl" id="ENSNMLP00000010430.1"/>
    </source>
</evidence>
<name>A0A8C6WIT4_9GOBI</name>
<evidence type="ECO:0000256" key="17">
    <source>
        <dbReference type="ARBA" id="ARBA00023303"/>
    </source>
</evidence>
<dbReference type="GO" id="GO:0005737">
    <property type="term" value="C:cytoplasm"/>
    <property type="evidence" value="ECO:0007669"/>
    <property type="project" value="UniProtKB-SubCell"/>
</dbReference>
<dbReference type="InterPro" id="IPR040079">
    <property type="entry name" value="Glutathione_S-Trfase"/>
</dbReference>
<dbReference type="Ensembl" id="ENSNMLT00000011797.1">
    <property type="protein sequence ID" value="ENSNMLP00000010430.1"/>
    <property type="gene ID" value="ENSNMLG00000007191.1"/>
</dbReference>
<dbReference type="PANTHER" id="PTHR45476:SF7">
    <property type="entry name" value="CHLORIDE INTRACELLULAR CHANNEL 3"/>
    <property type="match status" value="1"/>
</dbReference>
<sequence length="240" mass="27347">MAEEPKIELFLKASGDAESVGNCPFGQRLFMILWLKGANFTVTTVDMKRAPLVLKNLAPGSQPPFLLYNGELKTDTNKIEEFLEEALAPPKYPKLCCRHNSSKTAGEDIFRTFSAYIKIGKHGLYEQLEKKFLRSLTRLDQYLSSPLDTETNQRAFLDGDTLTLADCNLLPKLHIVRVVCKTYRGFDFSGLKGISRYMAEADKKRSLNLPAHKTPKYCMLTLLWRLTGTNNRTFFTLYMK</sequence>
<evidence type="ECO:0000256" key="11">
    <source>
        <dbReference type="ARBA" id="ARBA00023002"/>
    </source>
</evidence>
<evidence type="ECO:0000256" key="9">
    <source>
        <dbReference type="ARBA" id="ARBA00022882"/>
    </source>
</evidence>
<dbReference type="SFLD" id="SFLDS00019">
    <property type="entry name" value="Glutathione_Transferase_(cytos"/>
    <property type="match status" value="1"/>
</dbReference>
<evidence type="ECO:0000256" key="12">
    <source>
        <dbReference type="ARBA" id="ARBA00023065"/>
    </source>
</evidence>
<keyword evidence="17" id="KW-0407">Ion channel</keyword>
<organism evidence="20 21">
    <name type="scientific">Neogobius melanostomus</name>
    <name type="common">round goby</name>
    <dbReference type="NCBI Taxonomy" id="47308"/>
    <lineage>
        <taxon>Eukaryota</taxon>
        <taxon>Metazoa</taxon>
        <taxon>Chordata</taxon>
        <taxon>Craniata</taxon>
        <taxon>Vertebrata</taxon>
        <taxon>Euteleostomi</taxon>
        <taxon>Actinopterygii</taxon>
        <taxon>Neopterygii</taxon>
        <taxon>Teleostei</taxon>
        <taxon>Neoteleostei</taxon>
        <taxon>Acanthomorphata</taxon>
        <taxon>Gobiaria</taxon>
        <taxon>Gobiiformes</taxon>
        <taxon>Gobioidei</taxon>
        <taxon>Gobiidae</taxon>
        <taxon>Benthophilinae</taxon>
        <taxon>Neogobiini</taxon>
        <taxon>Neogobius</taxon>
    </lineage>
</organism>
<evidence type="ECO:0000256" key="7">
    <source>
        <dbReference type="ARBA" id="ARBA00022553"/>
    </source>
</evidence>
<evidence type="ECO:0000256" key="4">
    <source>
        <dbReference type="ARBA" id="ARBA00022448"/>
    </source>
</evidence>
<feature type="domain" description="CLIC N-terminal" evidence="19">
    <location>
        <begin position="5"/>
        <end position="90"/>
    </location>
</feature>
<keyword evidence="11" id="KW-0560">Oxidoreductase</keyword>
<reference evidence="20" key="1">
    <citation type="submission" date="2025-08" db="UniProtKB">
        <authorList>
            <consortium name="Ensembl"/>
        </authorList>
    </citation>
    <scope>IDENTIFICATION</scope>
</reference>
<keyword evidence="10" id="KW-1133">Transmembrane helix</keyword>
<dbReference type="Pfam" id="PF13410">
    <property type="entry name" value="GST_C_2"/>
    <property type="match status" value="1"/>
</dbReference>